<evidence type="ECO:0000313" key="2">
    <source>
        <dbReference type="Proteomes" id="UP001062846"/>
    </source>
</evidence>
<dbReference type="Proteomes" id="UP001062846">
    <property type="component" value="Chromosome 3"/>
</dbReference>
<protein>
    <submittedName>
        <fullName evidence="1">Uncharacterized protein</fullName>
    </submittedName>
</protein>
<proteinExistence type="predicted"/>
<keyword evidence="2" id="KW-1185">Reference proteome</keyword>
<accession>A0ACC0PH13</accession>
<organism evidence="1 2">
    <name type="scientific">Rhododendron molle</name>
    <name type="common">Chinese azalea</name>
    <name type="synonym">Azalea mollis</name>
    <dbReference type="NCBI Taxonomy" id="49168"/>
    <lineage>
        <taxon>Eukaryota</taxon>
        <taxon>Viridiplantae</taxon>
        <taxon>Streptophyta</taxon>
        <taxon>Embryophyta</taxon>
        <taxon>Tracheophyta</taxon>
        <taxon>Spermatophyta</taxon>
        <taxon>Magnoliopsida</taxon>
        <taxon>eudicotyledons</taxon>
        <taxon>Gunneridae</taxon>
        <taxon>Pentapetalae</taxon>
        <taxon>asterids</taxon>
        <taxon>Ericales</taxon>
        <taxon>Ericaceae</taxon>
        <taxon>Ericoideae</taxon>
        <taxon>Rhodoreae</taxon>
        <taxon>Rhododendron</taxon>
    </lineage>
</organism>
<sequence length="301" mass="33416">MKSINYTSHSIRLVDVGFQSNDICSSFPPSSLTPRDFCTSISYCERAVSPVTFLSCENPIQSPIYINRTGHCNTRDNSGDGYYSYVVAGKVTIWDVADSCSVEMLHISSSPLIRERGSNLPLLDFHRELGHGFEVSWYWYIGDYKRCRERASCFGDSVIVTDVCGDDPLLFLDSSLWLLTHPIVDGCTKNIDSNEAFGVFHQIEDTGFVLDSFTFASLLSGAASIGAVAKGEQIHARLLKAGFESNQHIANTLVSMYSRCGNMEAALRVYSKMERLNVVSWTSISKAWVRNKSIGNVPRNA</sequence>
<name>A0ACC0PH13_RHOML</name>
<dbReference type="EMBL" id="CM046390">
    <property type="protein sequence ID" value="KAI8565012.1"/>
    <property type="molecule type" value="Genomic_DNA"/>
</dbReference>
<evidence type="ECO:0000313" key="1">
    <source>
        <dbReference type="EMBL" id="KAI8565012.1"/>
    </source>
</evidence>
<gene>
    <name evidence="1" type="ORF">RHMOL_Rhmol03G0227500</name>
</gene>
<reference evidence="1" key="1">
    <citation type="submission" date="2022-02" db="EMBL/GenBank/DDBJ databases">
        <title>Plant Genome Project.</title>
        <authorList>
            <person name="Zhang R.-G."/>
        </authorList>
    </citation>
    <scope>NUCLEOTIDE SEQUENCE</scope>
    <source>
        <strain evidence="1">AT1</strain>
    </source>
</reference>
<comment type="caution">
    <text evidence="1">The sequence shown here is derived from an EMBL/GenBank/DDBJ whole genome shotgun (WGS) entry which is preliminary data.</text>
</comment>